<dbReference type="UniPathway" id="UPA00109">
    <property type="reaction ID" value="UER00180"/>
</dbReference>
<reference evidence="9" key="1">
    <citation type="journal article" date="2014" name="Genome Announc.">
        <title>Genome sequence of the yeast Cyberlindnera fabianii (Hansenula fabianii).</title>
        <authorList>
            <person name="Freel K.C."/>
            <person name="Sarilar V."/>
            <person name="Neuveglise C."/>
            <person name="Devillers H."/>
            <person name="Friedrich A."/>
            <person name="Schacherer J."/>
        </authorList>
    </citation>
    <scope>NUCLEOTIDE SEQUENCE</scope>
    <source>
        <strain evidence="9">YJS4271</strain>
    </source>
</reference>
<dbReference type="AlphaFoldDB" id="A0A061BDA1"/>
<dbReference type="GO" id="GO:0005829">
    <property type="term" value="C:cytosol"/>
    <property type="evidence" value="ECO:0007669"/>
    <property type="project" value="TreeGrafter"/>
</dbReference>
<keyword evidence="5 6" id="KW-0067">ATP-binding</keyword>
<dbReference type="GO" id="GO:0005739">
    <property type="term" value="C:mitochondrion"/>
    <property type="evidence" value="ECO:0007669"/>
    <property type="project" value="TreeGrafter"/>
</dbReference>
<dbReference type="Gene3D" id="3.30.420.40">
    <property type="match status" value="1"/>
</dbReference>
<dbReference type="InterPro" id="IPR001312">
    <property type="entry name" value="Hexokinase"/>
</dbReference>
<organism evidence="9">
    <name type="scientific">Cyberlindnera fabianii</name>
    <name type="common">Yeast</name>
    <name type="synonym">Hansenula fabianii</name>
    <dbReference type="NCBI Taxonomy" id="36022"/>
    <lineage>
        <taxon>Eukaryota</taxon>
        <taxon>Fungi</taxon>
        <taxon>Dikarya</taxon>
        <taxon>Ascomycota</taxon>
        <taxon>Saccharomycotina</taxon>
        <taxon>Saccharomycetes</taxon>
        <taxon>Phaffomycetales</taxon>
        <taxon>Phaffomycetaceae</taxon>
        <taxon>Cyberlindnera</taxon>
    </lineage>
</organism>
<evidence type="ECO:0000313" key="9">
    <source>
        <dbReference type="EMBL" id="CDR44938.1"/>
    </source>
</evidence>
<dbReference type="PROSITE" id="PS51748">
    <property type="entry name" value="HEXOKINASE_2"/>
    <property type="match status" value="1"/>
</dbReference>
<protein>
    <recommendedName>
        <fullName evidence="6">Phosphotransferase</fullName>
        <ecNumber evidence="6">2.7.1.-</ecNumber>
    </recommendedName>
</protein>
<dbReference type="GO" id="GO:0006006">
    <property type="term" value="P:glucose metabolic process"/>
    <property type="evidence" value="ECO:0007669"/>
    <property type="project" value="TreeGrafter"/>
</dbReference>
<comment type="similarity">
    <text evidence="1 6">Belongs to the hexokinase family.</text>
</comment>
<dbReference type="PRINTS" id="PR00475">
    <property type="entry name" value="HEXOKINASE"/>
</dbReference>
<proteinExistence type="inferred from homology"/>
<keyword evidence="2 6" id="KW-0808">Transferase</keyword>
<feature type="domain" description="Hexokinase C-terminal" evidence="8">
    <location>
        <begin position="226"/>
        <end position="444"/>
    </location>
</feature>
<dbReference type="GO" id="GO:0006096">
    <property type="term" value="P:glycolytic process"/>
    <property type="evidence" value="ECO:0007669"/>
    <property type="project" value="UniProtKB-UniPathway"/>
</dbReference>
<sequence>MDTTLYEPDITAYTKPEVDITITELSRVTSLTWLQTFIDDMSTTSSSNLSKTLPKTLHEAYVHSDISMLPMYTLPTPDKQNLLQGEVICLELGGSTFRCGLVNFDKGTVEVTHLKSWIIEEHEKIINSKFFDDIVERCMTVPSFNKFLSNSDAPMAVTWSFPTDQDGKIVAMGKGWSVRDGYQNLSVSAMIESGFKRYGSPVKVRKVINDSVSTALAGMASGELSMSLILGTGVNICFQLKNTLLNTEIGFFGGLEHPTKYDMLLDDRWLHFDSPWNVNNNDNLFQPFELLTGGRHICELFRLVWEDLTNVDEVSLPELAFGRHQLCGKFFCLFSSVEHTDSYIIAEASKKYGVTLTTSQVICLRKVVTSILQRSGSYVRQAIFSIYEFYTGIAPSRETEISVPYTGSFLQYCSAYQKAIVEGTSIRLRLIEDSSVIGGAVAAIL</sequence>
<dbReference type="InterPro" id="IPR043129">
    <property type="entry name" value="ATPase_NBD"/>
</dbReference>
<evidence type="ECO:0000256" key="6">
    <source>
        <dbReference type="RuleBase" id="RU362007"/>
    </source>
</evidence>
<keyword evidence="6" id="KW-0324">Glycolysis</keyword>
<dbReference type="GO" id="GO:0001678">
    <property type="term" value="P:intracellular glucose homeostasis"/>
    <property type="evidence" value="ECO:0007669"/>
    <property type="project" value="InterPro"/>
</dbReference>
<accession>A0A061BDA1</accession>
<evidence type="ECO:0000259" key="7">
    <source>
        <dbReference type="Pfam" id="PF00349"/>
    </source>
</evidence>
<dbReference type="OrthoDB" id="419537at2759"/>
<dbReference type="InterPro" id="IPR022673">
    <property type="entry name" value="Hexokinase_C"/>
</dbReference>
<dbReference type="GO" id="GO:0019158">
    <property type="term" value="F:mannokinase activity"/>
    <property type="evidence" value="ECO:0007669"/>
    <property type="project" value="TreeGrafter"/>
</dbReference>
<keyword evidence="3 6" id="KW-0547">Nucleotide-binding</keyword>
<dbReference type="CDD" id="cd24000">
    <property type="entry name" value="ASKHA_NBD_HK"/>
    <property type="match status" value="1"/>
</dbReference>
<dbReference type="GO" id="GO:0005524">
    <property type="term" value="F:ATP binding"/>
    <property type="evidence" value="ECO:0007669"/>
    <property type="project" value="UniProtKB-UniRule"/>
</dbReference>
<evidence type="ECO:0000259" key="8">
    <source>
        <dbReference type="Pfam" id="PF03727"/>
    </source>
</evidence>
<dbReference type="PhylomeDB" id="A0A061BDA1"/>
<feature type="domain" description="Hexokinase N-terminal" evidence="7">
    <location>
        <begin position="46"/>
        <end position="218"/>
    </location>
</feature>
<keyword evidence="4 6" id="KW-0418">Kinase</keyword>
<evidence type="ECO:0000256" key="1">
    <source>
        <dbReference type="ARBA" id="ARBA00009225"/>
    </source>
</evidence>
<dbReference type="GO" id="GO:0004340">
    <property type="term" value="F:glucokinase activity"/>
    <property type="evidence" value="ECO:0007669"/>
    <property type="project" value="TreeGrafter"/>
</dbReference>
<dbReference type="EMBL" id="LK052901">
    <property type="protein sequence ID" value="CDR44938.1"/>
    <property type="molecule type" value="Genomic_DNA"/>
</dbReference>
<dbReference type="Gene3D" id="3.40.367.20">
    <property type="match status" value="1"/>
</dbReference>
<dbReference type="GO" id="GO:0005536">
    <property type="term" value="F:D-glucose binding"/>
    <property type="evidence" value="ECO:0007669"/>
    <property type="project" value="InterPro"/>
</dbReference>
<dbReference type="VEuPathDB" id="FungiDB:BON22_1441"/>
<dbReference type="Pfam" id="PF03727">
    <property type="entry name" value="Hexokinase_2"/>
    <property type="match status" value="1"/>
</dbReference>
<name>A0A061BDA1_CYBFA</name>
<evidence type="ECO:0000256" key="3">
    <source>
        <dbReference type="ARBA" id="ARBA00022741"/>
    </source>
</evidence>
<dbReference type="SUPFAM" id="SSF53067">
    <property type="entry name" value="Actin-like ATPase domain"/>
    <property type="match status" value="2"/>
</dbReference>
<dbReference type="EC" id="2.7.1.-" evidence="6"/>
<dbReference type="PANTHER" id="PTHR19443">
    <property type="entry name" value="HEXOKINASE"/>
    <property type="match status" value="1"/>
</dbReference>
<evidence type="ECO:0000256" key="4">
    <source>
        <dbReference type="ARBA" id="ARBA00022777"/>
    </source>
</evidence>
<dbReference type="Pfam" id="PF00349">
    <property type="entry name" value="Hexokinase_1"/>
    <property type="match status" value="1"/>
</dbReference>
<gene>
    <name evidence="9" type="ORF">CYFA0S_16e00254g</name>
</gene>
<dbReference type="GO" id="GO:0006013">
    <property type="term" value="P:mannose metabolic process"/>
    <property type="evidence" value="ECO:0007669"/>
    <property type="project" value="TreeGrafter"/>
</dbReference>
<evidence type="ECO:0000256" key="5">
    <source>
        <dbReference type="ARBA" id="ARBA00022840"/>
    </source>
</evidence>
<dbReference type="GO" id="GO:0008865">
    <property type="term" value="F:fructokinase activity"/>
    <property type="evidence" value="ECO:0007669"/>
    <property type="project" value="TreeGrafter"/>
</dbReference>
<dbReference type="PANTHER" id="PTHR19443:SF24">
    <property type="entry name" value="PHOSPHOTRANSFERASE"/>
    <property type="match status" value="1"/>
</dbReference>
<evidence type="ECO:0000256" key="2">
    <source>
        <dbReference type="ARBA" id="ARBA00022679"/>
    </source>
</evidence>
<dbReference type="InterPro" id="IPR022672">
    <property type="entry name" value="Hexokinase_N"/>
</dbReference>